<comment type="caution">
    <text evidence="2">The sequence shown here is derived from an EMBL/GenBank/DDBJ whole genome shotgun (WGS) entry which is preliminary data.</text>
</comment>
<keyword evidence="1" id="KW-0472">Membrane</keyword>
<keyword evidence="1" id="KW-0812">Transmembrane</keyword>
<dbReference type="Proteomes" id="UP000653472">
    <property type="component" value="Unassembled WGS sequence"/>
</dbReference>
<sequence length="91" mass="9929">MPLISIALALAVLICTAIRWLYLRKIAIAVGLPAVWLPHIGLLLVQAICSSSIDAVQHTRDGNGLWVLCFAFIEASVFMVHVRRRGPRPGA</sequence>
<organism evidence="2 3">
    <name type="scientific">Solimonas marina</name>
    <dbReference type="NCBI Taxonomy" id="2714601"/>
    <lineage>
        <taxon>Bacteria</taxon>
        <taxon>Pseudomonadati</taxon>
        <taxon>Pseudomonadota</taxon>
        <taxon>Gammaproteobacteria</taxon>
        <taxon>Nevskiales</taxon>
        <taxon>Nevskiaceae</taxon>
        <taxon>Solimonas</taxon>
    </lineage>
</organism>
<feature type="transmembrane region" description="Helical" evidence="1">
    <location>
        <begin position="34"/>
        <end position="53"/>
    </location>
</feature>
<evidence type="ECO:0000313" key="3">
    <source>
        <dbReference type="Proteomes" id="UP000653472"/>
    </source>
</evidence>
<reference evidence="2" key="1">
    <citation type="submission" date="2020-03" db="EMBL/GenBank/DDBJ databases">
        <title>Solimonas marina sp. nov., isolated from deep seawater of the Pacific Ocean.</title>
        <authorList>
            <person name="Liu X."/>
            <person name="Lai Q."/>
            <person name="Sun F."/>
            <person name="Gai Y."/>
            <person name="Li G."/>
            <person name="Shao Z."/>
        </authorList>
    </citation>
    <scope>NUCLEOTIDE SEQUENCE</scope>
    <source>
        <strain evidence="2">C16B3</strain>
    </source>
</reference>
<keyword evidence="3" id="KW-1185">Reference proteome</keyword>
<dbReference type="EMBL" id="JAAVXB010000001">
    <property type="protein sequence ID" value="NKF21057.1"/>
    <property type="molecule type" value="Genomic_DNA"/>
</dbReference>
<evidence type="ECO:0000256" key="1">
    <source>
        <dbReference type="SAM" id="Phobius"/>
    </source>
</evidence>
<evidence type="ECO:0000313" key="2">
    <source>
        <dbReference type="EMBL" id="NKF21057.1"/>
    </source>
</evidence>
<dbReference type="AlphaFoldDB" id="A0A969W5Z9"/>
<gene>
    <name evidence="2" type="ORF">G7Y82_01930</name>
</gene>
<name>A0A969W5Z9_9GAMM</name>
<keyword evidence="1" id="KW-1133">Transmembrane helix</keyword>
<protein>
    <submittedName>
        <fullName evidence="2">Uncharacterized protein</fullName>
    </submittedName>
</protein>
<feature type="transmembrane region" description="Helical" evidence="1">
    <location>
        <begin position="6"/>
        <end position="22"/>
    </location>
</feature>
<dbReference type="RefSeq" id="WP_168146300.1">
    <property type="nucleotide sequence ID" value="NZ_JAAVXB010000001.1"/>
</dbReference>
<accession>A0A969W5Z9</accession>
<feature type="transmembrane region" description="Helical" evidence="1">
    <location>
        <begin position="65"/>
        <end position="82"/>
    </location>
</feature>
<proteinExistence type="predicted"/>